<reference evidence="2" key="1">
    <citation type="journal article" date="2015" name="Nature">
        <title>Complex archaea that bridge the gap between prokaryotes and eukaryotes.</title>
        <authorList>
            <person name="Spang A."/>
            <person name="Saw J.H."/>
            <person name="Jorgensen S.L."/>
            <person name="Zaremba-Niedzwiedzka K."/>
            <person name="Martijn J."/>
            <person name="Lind A.E."/>
            <person name="van Eijk R."/>
            <person name="Schleper C."/>
            <person name="Guy L."/>
            <person name="Ettema T.J."/>
        </authorList>
    </citation>
    <scope>NUCLEOTIDE SEQUENCE</scope>
</reference>
<protein>
    <submittedName>
        <fullName evidence="2">Uncharacterized protein</fullName>
    </submittedName>
</protein>
<feature type="compositionally biased region" description="Basic and acidic residues" evidence="1">
    <location>
        <begin position="207"/>
        <end position="234"/>
    </location>
</feature>
<dbReference type="AlphaFoldDB" id="A0A0F9DCS1"/>
<feature type="region of interest" description="Disordered" evidence="1">
    <location>
        <begin position="207"/>
        <end position="244"/>
    </location>
</feature>
<organism evidence="2">
    <name type="scientific">marine sediment metagenome</name>
    <dbReference type="NCBI Taxonomy" id="412755"/>
    <lineage>
        <taxon>unclassified sequences</taxon>
        <taxon>metagenomes</taxon>
        <taxon>ecological metagenomes</taxon>
    </lineage>
</organism>
<accession>A0A0F9DCS1</accession>
<name>A0A0F9DCS1_9ZZZZ</name>
<feature type="region of interest" description="Disordered" evidence="1">
    <location>
        <begin position="132"/>
        <end position="155"/>
    </location>
</feature>
<evidence type="ECO:0000256" key="1">
    <source>
        <dbReference type="SAM" id="MobiDB-lite"/>
    </source>
</evidence>
<comment type="caution">
    <text evidence="2">The sequence shown here is derived from an EMBL/GenBank/DDBJ whole genome shotgun (WGS) entry which is preliminary data.</text>
</comment>
<sequence length="244" mass="27576">MASSPVNGAVRDLLSNFKSLVEEMFFVDKFKKTWYIKKSLHSDHIVEIFTTIMDQLKYLEQIGKLDSSNGQVSSNVESISFIKISFQDLGKEIFDDKATAIKNKINPTQIAQIFRIILPQLMQLKEITTEASSSPVSVAGRSQSPTTLSESSLPGLSGVGRFTKQEYISGLVEQNAELAKEVNVLRMTVSEKERELEDLREEVSRLEKELEGSKEEHHKLNSREDSSESKEELRSLSFINVLEE</sequence>
<dbReference type="Gene3D" id="1.20.5.4090">
    <property type="match status" value="1"/>
</dbReference>
<dbReference type="EMBL" id="LAZR01032225">
    <property type="protein sequence ID" value="KKL51506.1"/>
    <property type="molecule type" value="Genomic_DNA"/>
</dbReference>
<evidence type="ECO:0000313" key="2">
    <source>
        <dbReference type="EMBL" id="KKL51506.1"/>
    </source>
</evidence>
<proteinExistence type="predicted"/>
<feature type="compositionally biased region" description="Polar residues" evidence="1">
    <location>
        <begin position="132"/>
        <end position="154"/>
    </location>
</feature>
<gene>
    <name evidence="2" type="ORF">LCGC14_2294820</name>
</gene>